<dbReference type="Pfam" id="PF00072">
    <property type="entry name" value="Response_reg"/>
    <property type="match status" value="1"/>
</dbReference>
<evidence type="ECO:0000313" key="11">
    <source>
        <dbReference type="Proteomes" id="UP000065734"/>
    </source>
</evidence>
<dbReference type="RefSeq" id="WP_055036270.1">
    <property type="nucleotide sequence ID" value="NZ_AP014854.2"/>
</dbReference>
<dbReference type="CDD" id="cd17537">
    <property type="entry name" value="REC_FixJ"/>
    <property type="match status" value="1"/>
</dbReference>
<protein>
    <submittedName>
        <fullName evidence="9">Response regulator</fullName>
    </submittedName>
    <submittedName>
        <fullName evidence="10">Transcriptional regulatory protein fixJ</fullName>
    </submittedName>
</protein>
<proteinExistence type="predicted"/>
<dbReference type="Proteomes" id="UP000065734">
    <property type="component" value="Chromosome I"/>
</dbReference>
<keyword evidence="4" id="KW-0238">DNA-binding</keyword>
<dbReference type="GO" id="GO:0003677">
    <property type="term" value="F:DNA binding"/>
    <property type="evidence" value="ECO:0007669"/>
    <property type="project" value="UniProtKB-KW"/>
</dbReference>
<dbReference type="InterPro" id="IPR001789">
    <property type="entry name" value="Sig_transdc_resp-reg_receiver"/>
</dbReference>
<accession>A0A0H5BDP9</accession>
<evidence type="ECO:0000313" key="10">
    <source>
        <dbReference type="EMBL" id="CUU44205.1"/>
    </source>
</evidence>
<organism evidence="10 11">
    <name type="scientific">Blastochloris viridis</name>
    <name type="common">Rhodopseudomonas viridis</name>
    <dbReference type="NCBI Taxonomy" id="1079"/>
    <lineage>
        <taxon>Bacteria</taxon>
        <taxon>Pseudomonadati</taxon>
        <taxon>Pseudomonadota</taxon>
        <taxon>Alphaproteobacteria</taxon>
        <taxon>Hyphomicrobiales</taxon>
        <taxon>Blastochloridaceae</taxon>
        <taxon>Blastochloris</taxon>
    </lineage>
</organism>
<keyword evidence="11" id="KW-1185">Reference proteome</keyword>
<reference evidence="10" key="2">
    <citation type="submission" date="2015-11" db="EMBL/GenBank/DDBJ databases">
        <authorList>
            <person name="Zhang Y."/>
            <person name="Guo Z."/>
        </authorList>
    </citation>
    <scope>NUCLEOTIDE SEQUENCE</scope>
    <source>
        <strain evidence="10">1</strain>
    </source>
</reference>
<dbReference type="SMART" id="SM00448">
    <property type="entry name" value="REC"/>
    <property type="match status" value="1"/>
</dbReference>
<evidence type="ECO:0000256" key="1">
    <source>
        <dbReference type="ARBA" id="ARBA00022553"/>
    </source>
</evidence>
<dbReference type="PANTHER" id="PTHR44688">
    <property type="entry name" value="DNA-BINDING TRANSCRIPTIONAL ACTIVATOR DEVR_DOSR"/>
    <property type="match status" value="1"/>
</dbReference>
<dbReference type="InterPro" id="IPR016032">
    <property type="entry name" value="Sig_transdc_resp-reg_C-effctor"/>
</dbReference>
<dbReference type="GO" id="GO:0000160">
    <property type="term" value="P:phosphorelay signal transduction system"/>
    <property type="evidence" value="ECO:0007669"/>
    <property type="project" value="UniProtKB-KW"/>
</dbReference>
<dbReference type="EMBL" id="LN907867">
    <property type="protein sequence ID" value="CUU44205.1"/>
    <property type="molecule type" value="Genomic_DNA"/>
</dbReference>
<dbReference type="InterPro" id="IPR011006">
    <property type="entry name" value="CheY-like_superfamily"/>
</dbReference>
<reference evidence="11" key="3">
    <citation type="journal article" date="2016" name="Genome Announc.">
        <title>Revised genome sequence of the purple photosynthetic bacterium Blastochloris viridis.</title>
        <authorList>
            <person name="Liu L.N."/>
            <person name="Faulkner M."/>
            <person name="Liu X."/>
            <person name="Huang F."/>
            <person name="Darby A.C."/>
            <person name="Hall N."/>
        </authorList>
    </citation>
    <scope>NUCLEOTIDE SEQUENCE [LARGE SCALE GENOMIC DNA]</scope>
    <source>
        <strain evidence="11">ATCC 19567 / DSM 133 / F</strain>
    </source>
</reference>
<evidence type="ECO:0000256" key="4">
    <source>
        <dbReference type="ARBA" id="ARBA00023125"/>
    </source>
</evidence>
<dbReference type="OrthoDB" id="9782655at2"/>
<dbReference type="SUPFAM" id="SSF46894">
    <property type="entry name" value="C-terminal effector domain of the bipartite response regulators"/>
    <property type="match status" value="1"/>
</dbReference>
<dbReference type="PATRIC" id="fig|1079.6.peg.489"/>
<dbReference type="SUPFAM" id="SSF52172">
    <property type="entry name" value="CheY-like"/>
    <property type="match status" value="1"/>
</dbReference>
<keyword evidence="1 6" id="KW-0597">Phosphoprotein</keyword>
<dbReference type="PANTHER" id="PTHR44688:SF16">
    <property type="entry name" value="DNA-BINDING TRANSCRIPTIONAL ACTIVATOR DEVR_DOSR"/>
    <property type="match status" value="1"/>
</dbReference>
<dbReference type="KEGG" id="bvr:BVIR_485"/>
<dbReference type="Gene3D" id="3.40.50.2300">
    <property type="match status" value="1"/>
</dbReference>
<dbReference type="EMBL" id="AP014854">
    <property type="protein sequence ID" value="BAR98451.1"/>
    <property type="molecule type" value="Genomic_DNA"/>
</dbReference>
<dbReference type="SMART" id="SM00421">
    <property type="entry name" value="HTH_LUXR"/>
    <property type="match status" value="1"/>
</dbReference>
<name>A0A0H5BDP9_BLAVI</name>
<evidence type="ECO:0000256" key="6">
    <source>
        <dbReference type="PROSITE-ProRule" id="PRU00169"/>
    </source>
</evidence>
<gene>
    <name evidence="10" type="primary">fixJ_1</name>
    <name evidence="9" type="ORF">BV133_858</name>
    <name evidence="10" type="ORF">BVIRIDIS_32520</name>
</gene>
<dbReference type="PRINTS" id="PR00038">
    <property type="entry name" value="HTHLUXR"/>
</dbReference>
<feature type="domain" description="Response regulatory" evidence="8">
    <location>
        <begin position="8"/>
        <end position="122"/>
    </location>
</feature>
<dbReference type="PROSITE" id="PS50043">
    <property type="entry name" value="HTH_LUXR_2"/>
    <property type="match status" value="1"/>
</dbReference>
<sequence>MSEAARARVFVVDDDAAIRDSLVWLFRSRGLLALSFSSGEAFLDTWRPDLDGCIVADIRMEGIGGLELFDRLKQQGSRLPVVFLTGHGDVPMAVSALKRGARDFIEKPFNDNDLVDIVIAVLDEQAVLRAAEQQSLERDHRLDRLTARERQVLDLLLEGRLNKQIADELGVSMRTVEVHRARVFEKMGVRNAVELASQLAPRRP</sequence>
<dbReference type="FunFam" id="3.40.50.2300:FF:000018">
    <property type="entry name" value="DNA-binding transcriptional regulator NtrC"/>
    <property type="match status" value="1"/>
</dbReference>
<feature type="domain" description="HTH luxR-type" evidence="7">
    <location>
        <begin position="138"/>
        <end position="203"/>
    </location>
</feature>
<dbReference type="GO" id="GO:0006355">
    <property type="term" value="P:regulation of DNA-templated transcription"/>
    <property type="evidence" value="ECO:0007669"/>
    <property type="project" value="InterPro"/>
</dbReference>
<dbReference type="InterPro" id="IPR036388">
    <property type="entry name" value="WH-like_DNA-bd_sf"/>
</dbReference>
<evidence type="ECO:0000313" key="9">
    <source>
        <dbReference type="EMBL" id="BAR98451.1"/>
    </source>
</evidence>
<evidence type="ECO:0000259" key="7">
    <source>
        <dbReference type="PROSITE" id="PS50043"/>
    </source>
</evidence>
<evidence type="ECO:0000256" key="2">
    <source>
        <dbReference type="ARBA" id="ARBA00023012"/>
    </source>
</evidence>
<dbReference type="PROSITE" id="PS50110">
    <property type="entry name" value="RESPONSE_REGULATORY"/>
    <property type="match status" value="1"/>
</dbReference>
<keyword evidence="5" id="KW-0804">Transcription</keyword>
<evidence type="ECO:0000259" key="8">
    <source>
        <dbReference type="PROSITE" id="PS50110"/>
    </source>
</evidence>
<dbReference type="InterPro" id="IPR000792">
    <property type="entry name" value="Tscrpt_reg_LuxR_C"/>
</dbReference>
<keyword evidence="3" id="KW-0805">Transcription regulation</keyword>
<keyword evidence="2" id="KW-0902">Two-component regulatory system</keyword>
<dbReference type="CDD" id="cd06170">
    <property type="entry name" value="LuxR_C_like"/>
    <property type="match status" value="1"/>
</dbReference>
<evidence type="ECO:0000256" key="5">
    <source>
        <dbReference type="ARBA" id="ARBA00023163"/>
    </source>
</evidence>
<dbReference type="PROSITE" id="PS00622">
    <property type="entry name" value="HTH_LUXR_1"/>
    <property type="match status" value="1"/>
</dbReference>
<evidence type="ECO:0000256" key="3">
    <source>
        <dbReference type="ARBA" id="ARBA00023015"/>
    </source>
</evidence>
<feature type="modified residue" description="4-aspartylphosphate" evidence="6">
    <location>
        <position position="57"/>
    </location>
</feature>
<dbReference type="Gene3D" id="1.10.10.10">
    <property type="entry name" value="Winged helix-like DNA-binding domain superfamily/Winged helix DNA-binding domain"/>
    <property type="match status" value="1"/>
</dbReference>
<dbReference type="Pfam" id="PF00196">
    <property type="entry name" value="GerE"/>
    <property type="match status" value="1"/>
</dbReference>
<dbReference type="STRING" id="1079.BVIR_485"/>
<dbReference type="AlphaFoldDB" id="A0A0H5BDP9"/>
<reference evidence="9" key="1">
    <citation type="journal article" date="2015" name="Genome Announc.">
        <title>Complete Genome Sequence of the Bacteriochlorophyll b-Producing Photosynthetic Bacterium Blastochloris viridis.</title>
        <authorList>
            <person name="Tsukatani Y."/>
            <person name="Hirose Y."/>
            <person name="Harada J."/>
            <person name="Misawa N."/>
            <person name="Mori K."/>
            <person name="Inoue K."/>
            <person name="Tamiaki H."/>
        </authorList>
    </citation>
    <scope>NUCLEOTIDE SEQUENCE [LARGE SCALE GENOMIC DNA]</scope>
    <source>
        <strain evidence="9">DSM 133</strain>
    </source>
</reference>